<sequence>MRANTVFLLFHFGVVLTESVRMPLPQPQLSFLCPPIKASRVNSRNWKEQATCINFKATQDRKPAAFTLKVSDFLDYKLDLNRFGPTSCEKGKQSLDFTVTSQNGDLLRSRHNLKSGRTAIQLTSATPDSHFLFCFINLVYDGSWKSIDMHKEITLTLINHETARPRLTEQITINACDSVVDSANILFSLVNESEGQELFQLEQERRDISENTFSWLFRFQSLLLITLSMANIMVIYYLRSHRKPAGPLNDKSS</sequence>
<feature type="domain" description="GOLD" evidence="3">
    <location>
        <begin position="90"/>
        <end position="240"/>
    </location>
</feature>
<dbReference type="AlphaFoldDB" id="A0A1G4KI34"/>
<feature type="chain" id="PRO_5009236549" evidence="2">
    <location>
        <begin position="20"/>
        <end position="253"/>
    </location>
</feature>
<accession>A0A1G4KI34</accession>
<keyword evidence="1" id="KW-0472">Membrane</keyword>
<keyword evidence="2" id="KW-0732">Signal</keyword>
<evidence type="ECO:0000259" key="3">
    <source>
        <dbReference type="Pfam" id="PF01105"/>
    </source>
</evidence>
<keyword evidence="1" id="KW-1133">Transmembrane helix</keyword>
<evidence type="ECO:0000313" key="5">
    <source>
        <dbReference type="Proteomes" id="UP000189911"/>
    </source>
</evidence>
<feature type="signal peptide" evidence="2">
    <location>
        <begin position="1"/>
        <end position="19"/>
    </location>
</feature>
<organism evidence="4 5">
    <name type="scientific">Lachancea nothofagi CBS 11611</name>
    <dbReference type="NCBI Taxonomy" id="1266666"/>
    <lineage>
        <taxon>Eukaryota</taxon>
        <taxon>Fungi</taxon>
        <taxon>Dikarya</taxon>
        <taxon>Ascomycota</taxon>
        <taxon>Saccharomycotina</taxon>
        <taxon>Saccharomycetes</taxon>
        <taxon>Saccharomycetales</taxon>
        <taxon>Saccharomycetaceae</taxon>
        <taxon>Lachancea</taxon>
    </lineage>
</organism>
<protein>
    <submittedName>
        <fullName evidence="4">LANO_0G08834g1_1</fullName>
    </submittedName>
</protein>
<dbReference type="OrthoDB" id="4063755at2759"/>
<dbReference type="InterPro" id="IPR009038">
    <property type="entry name" value="GOLD_dom"/>
</dbReference>
<evidence type="ECO:0000256" key="1">
    <source>
        <dbReference type="SAM" id="Phobius"/>
    </source>
</evidence>
<feature type="transmembrane region" description="Helical" evidence="1">
    <location>
        <begin position="215"/>
        <end position="238"/>
    </location>
</feature>
<proteinExistence type="predicted"/>
<reference evidence="5" key="1">
    <citation type="submission" date="2016-03" db="EMBL/GenBank/DDBJ databases">
        <authorList>
            <person name="Devillers Hugo."/>
        </authorList>
    </citation>
    <scope>NUCLEOTIDE SEQUENCE [LARGE SCALE GENOMIC DNA]</scope>
</reference>
<evidence type="ECO:0000313" key="4">
    <source>
        <dbReference type="EMBL" id="SCV04210.1"/>
    </source>
</evidence>
<dbReference type="Pfam" id="PF01105">
    <property type="entry name" value="EMP24_GP25L"/>
    <property type="match status" value="1"/>
</dbReference>
<dbReference type="Proteomes" id="UP000189911">
    <property type="component" value="Chromosome G"/>
</dbReference>
<gene>
    <name evidence="4" type="ORF">LANO_0G08834G</name>
</gene>
<keyword evidence="5" id="KW-1185">Reference proteome</keyword>
<keyword evidence="1" id="KW-0812">Transmembrane</keyword>
<name>A0A1G4KI34_9SACH</name>
<evidence type="ECO:0000256" key="2">
    <source>
        <dbReference type="SAM" id="SignalP"/>
    </source>
</evidence>
<dbReference type="EMBL" id="LT598453">
    <property type="protein sequence ID" value="SCV04210.1"/>
    <property type="molecule type" value="Genomic_DNA"/>
</dbReference>